<dbReference type="SUPFAM" id="SSF54909">
    <property type="entry name" value="Dimeric alpha+beta barrel"/>
    <property type="match status" value="1"/>
</dbReference>
<reference evidence="2 3" key="1">
    <citation type="submission" date="2015-12" db="EMBL/GenBank/DDBJ databases">
        <title>Genome sequence of Aneurinibacillus soli.</title>
        <authorList>
            <person name="Lee J.S."/>
            <person name="Lee K.C."/>
            <person name="Kim K.K."/>
            <person name="Lee B.W."/>
        </authorList>
    </citation>
    <scope>NUCLEOTIDE SEQUENCE [LARGE SCALE GENOMIC DNA]</scope>
    <source>
        <strain evidence="2 3">CB4</strain>
    </source>
</reference>
<evidence type="ECO:0000313" key="2">
    <source>
        <dbReference type="EMBL" id="BAU26730.1"/>
    </source>
</evidence>
<dbReference type="OrthoDB" id="162319at2"/>
<dbReference type="InterPro" id="IPR005545">
    <property type="entry name" value="YCII"/>
</dbReference>
<organism evidence="2 3">
    <name type="scientific">Aneurinibacillus soli</name>
    <dbReference type="NCBI Taxonomy" id="1500254"/>
    <lineage>
        <taxon>Bacteria</taxon>
        <taxon>Bacillati</taxon>
        <taxon>Bacillota</taxon>
        <taxon>Bacilli</taxon>
        <taxon>Bacillales</taxon>
        <taxon>Paenibacillaceae</taxon>
        <taxon>Aneurinibacillus group</taxon>
        <taxon>Aneurinibacillus</taxon>
    </lineage>
</organism>
<dbReference type="RefSeq" id="WP_096463746.1">
    <property type="nucleotide sequence ID" value="NZ_AP017312.1"/>
</dbReference>
<proteinExistence type="inferred from homology"/>
<accession>A0A0U5ASC4</accession>
<dbReference type="EMBL" id="AP017312">
    <property type="protein sequence ID" value="BAU26730.1"/>
    <property type="molecule type" value="Genomic_DNA"/>
</dbReference>
<dbReference type="Proteomes" id="UP000217696">
    <property type="component" value="Chromosome"/>
</dbReference>
<dbReference type="KEGG" id="asoc:CB4_00873"/>
<dbReference type="InterPro" id="IPR011008">
    <property type="entry name" value="Dimeric_a/b-barrel"/>
</dbReference>
<evidence type="ECO:0000313" key="3">
    <source>
        <dbReference type="Proteomes" id="UP000217696"/>
    </source>
</evidence>
<keyword evidence="3" id="KW-1185">Reference proteome</keyword>
<dbReference type="PANTHER" id="PTHR37828">
    <property type="entry name" value="GSR2449 PROTEIN"/>
    <property type="match status" value="1"/>
</dbReference>
<gene>
    <name evidence="2" type="ORF">CB4_00873</name>
</gene>
<dbReference type="Gene3D" id="3.30.70.1060">
    <property type="entry name" value="Dimeric alpha+beta barrel"/>
    <property type="match status" value="1"/>
</dbReference>
<dbReference type="AlphaFoldDB" id="A0A0U5ASC4"/>
<sequence length="90" mass="9942">MHYVAFLPIIDQEKNKEHRPAHLAHINDLFKQGKVMAAGPFTDGKGGLVIYIADTYEEALELAEKDPAVTSGARTLELREWGALNLPLEG</sequence>
<protein>
    <submittedName>
        <fullName evidence="2">YciI-like protein</fullName>
    </submittedName>
</protein>
<comment type="similarity">
    <text evidence="1">Belongs to the YciI family.</text>
</comment>
<dbReference type="Pfam" id="PF03795">
    <property type="entry name" value="YCII"/>
    <property type="match status" value="1"/>
</dbReference>
<evidence type="ECO:0000256" key="1">
    <source>
        <dbReference type="ARBA" id="ARBA00007689"/>
    </source>
</evidence>
<dbReference type="PANTHER" id="PTHR37828:SF1">
    <property type="entry name" value="YCII-RELATED DOMAIN-CONTAINING PROTEIN"/>
    <property type="match status" value="1"/>
</dbReference>
<name>A0A0U5ASC4_9BACL</name>